<organism evidence="11 12">
    <name type="scientific">Lysinibacillus sphaericus</name>
    <name type="common">Bacillus sphaericus</name>
    <dbReference type="NCBI Taxonomy" id="1421"/>
    <lineage>
        <taxon>Bacteria</taxon>
        <taxon>Bacillati</taxon>
        <taxon>Bacillota</taxon>
        <taxon>Bacilli</taxon>
        <taxon>Bacillales</taxon>
        <taxon>Bacillaceae</taxon>
        <taxon>Lysinibacillus</taxon>
    </lineage>
</organism>
<name>A0A544UND6_LYSSH</name>
<dbReference type="InterPro" id="IPR050482">
    <property type="entry name" value="Sensor_HK_TwoCompSys"/>
</dbReference>
<evidence type="ECO:0000256" key="5">
    <source>
        <dbReference type="ARBA" id="ARBA00022741"/>
    </source>
</evidence>
<evidence type="ECO:0000256" key="4">
    <source>
        <dbReference type="ARBA" id="ARBA00022679"/>
    </source>
</evidence>
<keyword evidence="3" id="KW-0597">Phosphoprotein</keyword>
<dbReference type="GO" id="GO:0000155">
    <property type="term" value="F:phosphorelay sensor kinase activity"/>
    <property type="evidence" value="ECO:0007669"/>
    <property type="project" value="InterPro"/>
</dbReference>
<dbReference type="InterPro" id="IPR011712">
    <property type="entry name" value="Sig_transdc_His_kin_sub3_dim/P"/>
</dbReference>
<dbReference type="GO" id="GO:0046983">
    <property type="term" value="F:protein dimerization activity"/>
    <property type="evidence" value="ECO:0007669"/>
    <property type="project" value="InterPro"/>
</dbReference>
<dbReference type="EMBL" id="SADV01000005">
    <property type="protein sequence ID" value="TQR35357.1"/>
    <property type="molecule type" value="Genomic_DNA"/>
</dbReference>
<dbReference type="Pfam" id="PF07730">
    <property type="entry name" value="HisKA_3"/>
    <property type="match status" value="1"/>
</dbReference>
<dbReference type="PANTHER" id="PTHR24421:SF10">
    <property type="entry name" value="NITRATE_NITRITE SENSOR PROTEIN NARQ"/>
    <property type="match status" value="1"/>
</dbReference>
<evidence type="ECO:0000256" key="7">
    <source>
        <dbReference type="ARBA" id="ARBA00022840"/>
    </source>
</evidence>
<dbReference type="AlphaFoldDB" id="A0A544UND6"/>
<sequence>MNYFLFRNSCILLLMTIFLVHTYYTDASLTAAFFICTVILTLYFITPLLKKLRVISYITIVLILFCSVFVSLNIMYALPILAFFIIEGAFLLQAKFYYFLIGILTVIGMIFVLLRWLPLYGMLMLIALSLCSLGMSHYIQAYSEKSILYQELLGQYRALKRLSVEQDQLVRAEERTKIARDIHDSVGHNLTALLMQAEMISIEYGYDALDDIKQLARKSLNETRYAVRQLKSSEAYGITSVLHLIRRLEMESRLHIRFTIEKGVLSLPISNKQSIVLYRVLQECLTNAMKYSDSKEVDIILGKDSLQHISFQVKNKSMKQTPLVHGFGLKNMTERIQEIGGELRIHKTEQQFIVDGSFPMKGRV</sequence>
<dbReference type="RefSeq" id="WP_142508456.1">
    <property type="nucleotide sequence ID" value="NZ_SADV01000005.1"/>
</dbReference>
<evidence type="ECO:0000256" key="8">
    <source>
        <dbReference type="ARBA" id="ARBA00023012"/>
    </source>
</evidence>
<comment type="catalytic activity">
    <reaction evidence="1">
        <text>ATP + protein L-histidine = ADP + protein N-phospho-L-histidine.</text>
        <dbReference type="EC" id="2.7.13.3"/>
    </reaction>
</comment>
<dbReference type="InterPro" id="IPR036890">
    <property type="entry name" value="HATPase_C_sf"/>
</dbReference>
<dbReference type="Gene3D" id="3.30.565.10">
    <property type="entry name" value="Histidine kinase-like ATPase, C-terminal domain"/>
    <property type="match status" value="1"/>
</dbReference>
<comment type="caution">
    <text evidence="11">The sequence shown here is derived from an EMBL/GenBank/DDBJ whole genome shotgun (WGS) entry which is preliminary data.</text>
</comment>
<dbReference type="Gene3D" id="1.20.5.1930">
    <property type="match status" value="1"/>
</dbReference>
<reference evidence="11 12" key="1">
    <citation type="submission" date="2018-03" db="EMBL/GenBank/DDBJ databases">
        <title>Aerobic endospore-forming bacteria genome sequencing and assembly.</title>
        <authorList>
            <person name="Cavalcante D.A."/>
            <person name="Driks A."/>
            <person name="Putonti C."/>
            <person name="De-Souza M.T."/>
        </authorList>
    </citation>
    <scope>NUCLEOTIDE SEQUENCE [LARGE SCALE GENOMIC DNA]</scope>
    <source>
        <strain evidence="11 12">SDF0037</strain>
    </source>
</reference>
<evidence type="ECO:0000256" key="3">
    <source>
        <dbReference type="ARBA" id="ARBA00022553"/>
    </source>
</evidence>
<protein>
    <recommendedName>
        <fullName evidence="2">histidine kinase</fullName>
        <ecNumber evidence="2">2.7.13.3</ecNumber>
    </recommendedName>
</protein>
<dbReference type="Proteomes" id="UP000317944">
    <property type="component" value="Unassembled WGS sequence"/>
</dbReference>
<evidence type="ECO:0000256" key="1">
    <source>
        <dbReference type="ARBA" id="ARBA00000085"/>
    </source>
</evidence>
<evidence type="ECO:0000313" key="12">
    <source>
        <dbReference type="Proteomes" id="UP000317944"/>
    </source>
</evidence>
<dbReference type="PANTHER" id="PTHR24421">
    <property type="entry name" value="NITRATE/NITRITE SENSOR PROTEIN NARX-RELATED"/>
    <property type="match status" value="1"/>
</dbReference>
<feature type="transmembrane region" description="Helical" evidence="9">
    <location>
        <begin position="6"/>
        <end position="24"/>
    </location>
</feature>
<dbReference type="GO" id="GO:0016020">
    <property type="term" value="C:membrane"/>
    <property type="evidence" value="ECO:0007669"/>
    <property type="project" value="InterPro"/>
</dbReference>
<keyword evidence="9" id="KW-0472">Membrane</keyword>
<dbReference type="CDD" id="cd16917">
    <property type="entry name" value="HATPase_UhpB-NarQ-NarX-like"/>
    <property type="match status" value="1"/>
</dbReference>
<feature type="transmembrane region" description="Helical" evidence="9">
    <location>
        <begin position="31"/>
        <end position="49"/>
    </location>
</feature>
<keyword evidence="6 11" id="KW-0418">Kinase</keyword>
<evidence type="ECO:0000256" key="2">
    <source>
        <dbReference type="ARBA" id="ARBA00012438"/>
    </source>
</evidence>
<dbReference type="SUPFAM" id="SSF55874">
    <property type="entry name" value="ATPase domain of HSP90 chaperone/DNA topoisomerase II/histidine kinase"/>
    <property type="match status" value="1"/>
</dbReference>
<evidence type="ECO:0000256" key="6">
    <source>
        <dbReference type="ARBA" id="ARBA00022777"/>
    </source>
</evidence>
<dbReference type="EC" id="2.7.13.3" evidence="2"/>
<accession>A0A544UND6</accession>
<feature type="transmembrane region" description="Helical" evidence="9">
    <location>
        <begin position="120"/>
        <end position="139"/>
    </location>
</feature>
<evidence type="ECO:0000259" key="10">
    <source>
        <dbReference type="Pfam" id="PF07730"/>
    </source>
</evidence>
<dbReference type="OrthoDB" id="199946at2"/>
<keyword evidence="7" id="KW-0067">ATP-binding</keyword>
<keyword evidence="4" id="KW-0808">Transferase</keyword>
<feature type="transmembrane region" description="Helical" evidence="9">
    <location>
        <begin position="55"/>
        <end position="84"/>
    </location>
</feature>
<keyword evidence="9" id="KW-0812">Transmembrane</keyword>
<feature type="transmembrane region" description="Helical" evidence="9">
    <location>
        <begin position="96"/>
        <end position="114"/>
    </location>
</feature>
<keyword evidence="8" id="KW-0902">Two-component regulatory system</keyword>
<proteinExistence type="predicted"/>
<dbReference type="GO" id="GO:0005524">
    <property type="term" value="F:ATP binding"/>
    <property type="evidence" value="ECO:0007669"/>
    <property type="project" value="UniProtKB-KW"/>
</dbReference>
<evidence type="ECO:0000313" key="11">
    <source>
        <dbReference type="EMBL" id="TQR35357.1"/>
    </source>
</evidence>
<keyword evidence="5" id="KW-0547">Nucleotide-binding</keyword>
<evidence type="ECO:0000256" key="9">
    <source>
        <dbReference type="SAM" id="Phobius"/>
    </source>
</evidence>
<keyword evidence="9" id="KW-1133">Transmembrane helix</keyword>
<feature type="domain" description="Signal transduction histidine kinase subgroup 3 dimerisation and phosphoacceptor" evidence="10">
    <location>
        <begin position="174"/>
        <end position="233"/>
    </location>
</feature>
<gene>
    <name evidence="11" type="ORF">C7Y47_08970</name>
</gene>